<dbReference type="InterPro" id="IPR005467">
    <property type="entry name" value="His_kinase_dom"/>
</dbReference>
<dbReference type="RefSeq" id="WP_349135376.1">
    <property type="nucleotide sequence ID" value="NZ_JBBMFF010000180.1"/>
</dbReference>
<keyword evidence="4" id="KW-0597">Phosphoprotein</keyword>
<reference evidence="10 11" key="1">
    <citation type="submission" date="2024-03" db="EMBL/GenBank/DDBJ databases">
        <title>Human intestinal bacterial collection.</title>
        <authorList>
            <person name="Pauvert C."/>
            <person name="Hitch T.C.A."/>
            <person name="Clavel T."/>
        </authorList>
    </citation>
    <scope>NUCLEOTIDE SEQUENCE [LARGE SCALE GENOMIC DNA]</scope>
    <source>
        <strain evidence="10 11">CLA-AA-H192</strain>
    </source>
</reference>
<evidence type="ECO:0000313" key="11">
    <source>
        <dbReference type="Proteomes" id="UP001491552"/>
    </source>
</evidence>
<organism evidence="10 11">
    <name type="scientific">Faecousia intestinalis</name>
    <dbReference type="NCBI Taxonomy" id="3133167"/>
    <lineage>
        <taxon>Bacteria</taxon>
        <taxon>Bacillati</taxon>
        <taxon>Bacillota</taxon>
        <taxon>Clostridia</taxon>
        <taxon>Eubacteriales</taxon>
        <taxon>Oscillospiraceae</taxon>
        <taxon>Faecousia</taxon>
    </lineage>
</organism>
<comment type="caution">
    <text evidence="10">The sequence shown here is derived from an EMBL/GenBank/DDBJ whole genome shotgun (WGS) entry which is preliminary data.</text>
</comment>
<dbReference type="InterPro" id="IPR036890">
    <property type="entry name" value="HATPase_C_sf"/>
</dbReference>
<dbReference type="EMBL" id="JBBMFF010000180">
    <property type="protein sequence ID" value="MEQ2510695.1"/>
    <property type="molecule type" value="Genomic_DNA"/>
</dbReference>
<evidence type="ECO:0000256" key="3">
    <source>
        <dbReference type="ARBA" id="ARBA00012438"/>
    </source>
</evidence>
<dbReference type="InterPro" id="IPR050351">
    <property type="entry name" value="BphY/WalK/GraS-like"/>
</dbReference>
<dbReference type="InterPro" id="IPR004358">
    <property type="entry name" value="Sig_transdc_His_kin-like_C"/>
</dbReference>
<evidence type="ECO:0000256" key="4">
    <source>
        <dbReference type="ARBA" id="ARBA00022553"/>
    </source>
</evidence>
<comment type="subcellular location">
    <subcellularLocation>
        <location evidence="2">Membrane</location>
    </subcellularLocation>
</comment>
<dbReference type="PROSITE" id="PS50109">
    <property type="entry name" value="HIS_KIN"/>
    <property type="match status" value="1"/>
</dbReference>
<dbReference type="Pfam" id="PF00512">
    <property type="entry name" value="HisKA"/>
    <property type="match status" value="1"/>
</dbReference>
<sequence length="400" mass="44212">MIRKLRVKLVCILMALLTVMLGVTFGLVLHFTQQSLEAESLRTLEALANNWQTASSPGLDDGTRVPYFALEINARGDIITTRGGYFDLSDREKLQKLIDIAVNSEDDIGEVPDYGLRFYRVVTRTSWRVVFADTSAETTTLHSLIRTLAIASAAALAVFFVMSLLLARWLVRPVARAWDQQRQFVADASHELKTPLTVILTNAELLQAPGYDAPARSRFAGSILTMSQQMRGLVESLLELARVDAGRAQDAQTELDLSALVNDALLPFEPVLFEAGHTLTARVEDGIRVRGNAAQLRQVVEILLDNARKYAQPGGWVLLTLARQGGRHCVLSVADPGAPLTPQECRDIFKRFYRVDHARAMNHSYGLGLAIAARIAEAHRGRIWAESSGGINTFYFTIPI</sequence>
<dbReference type="GO" id="GO:0016301">
    <property type="term" value="F:kinase activity"/>
    <property type="evidence" value="ECO:0007669"/>
    <property type="project" value="UniProtKB-KW"/>
</dbReference>
<dbReference type="Gene3D" id="3.30.565.10">
    <property type="entry name" value="Histidine kinase-like ATPase, C-terminal domain"/>
    <property type="match status" value="1"/>
</dbReference>
<dbReference type="PANTHER" id="PTHR45453">
    <property type="entry name" value="PHOSPHATE REGULON SENSOR PROTEIN PHOR"/>
    <property type="match status" value="1"/>
</dbReference>
<dbReference type="SMART" id="SM00388">
    <property type="entry name" value="HisKA"/>
    <property type="match status" value="1"/>
</dbReference>
<accession>A0ABV1G5M3</accession>
<evidence type="ECO:0000259" key="9">
    <source>
        <dbReference type="PROSITE" id="PS50109"/>
    </source>
</evidence>
<dbReference type="Pfam" id="PF02518">
    <property type="entry name" value="HATPase_c"/>
    <property type="match status" value="1"/>
</dbReference>
<evidence type="ECO:0000256" key="2">
    <source>
        <dbReference type="ARBA" id="ARBA00004370"/>
    </source>
</evidence>
<evidence type="ECO:0000256" key="7">
    <source>
        <dbReference type="ARBA" id="ARBA00023012"/>
    </source>
</evidence>
<keyword evidence="11" id="KW-1185">Reference proteome</keyword>
<dbReference type="InterPro" id="IPR003661">
    <property type="entry name" value="HisK_dim/P_dom"/>
</dbReference>
<evidence type="ECO:0000256" key="8">
    <source>
        <dbReference type="SAM" id="Phobius"/>
    </source>
</evidence>
<gene>
    <name evidence="10" type="ORF">WMO66_05440</name>
</gene>
<keyword evidence="8" id="KW-0472">Membrane</keyword>
<keyword evidence="8" id="KW-0812">Transmembrane</keyword>
<keyword evidence="5" id="KW-0808">Transferase</keyword>
<dbReference type="SMART" id="SM00387">
    <property type="entry name" value="HATPase_c"/>
    <property type="match status" value="1"/>
</dbReference>
<keyword evidence="8" id="KW-1133">Transmembrane helix</keyword>
<evidence type="ECO:0000256" key="6">
    <source>
        <dbReference type="ARBA" id="ARBA00022777"/>
    </source>
</evidence>
<proteinExistence type="predicted"/>
<evidence type="ECO:0000256" key="1">
    <source>
        <dbReference type="ARBA" id="ARBA00000085"/>
    </source>
</evidence>
<dbReference type="SUPFAM" id="SSF47384">
    <property type="entry name" value="Homodimeric domain of signal transducing histidine kinase"/>
    <property type="match status" value="1"/>
</dbReference>
<dbReference type="Proteomes" id="UP001491552">
    <property type="component" value="Unassembled WGS sequence"/>
</dbReference>
<dbReference type="CDD" id="cd00082">
    <property type="entry name" value="HisKA"/>
    <property type="match status" value="1"/>
</dbReference>
<dbReference type="InterPro" id="IPR003594">
    <property type="entry name" value="HATPase_dom"/>
</dbReference>
<dbReference type="EC" id="2.7.13.3" evidence="3"/>
<evidence type="ECO:0000256" key="5">
    <source>
        <dbReference type="ARBA" id="ARBA00022679"/>
    </source>
</evidence>
<dbReference type="PANTHER" id="PTHR45453:SF1">
    <property type="entry name" value="PHOSPHATE REGULON SENSOR PROTEIN PHOR"/>
    <property type="match status" value="1"/>
</dbReference>
<evidence type="ECO:0000313" key="10">
    <source>
        <dbReference type="EMBL" id="MEQ2510695.1"/>
    </source>
</evidence>
<feature type="domain" description="Histidine kinase" evidence="9">
    <location>
        <begin position="187"/>
        <end position="400"/>
    </location>
</feature>
<dbReference type="SUPFAM" id="SSF55874">
    <property type="entry name" value="ATPase domain of HSP90 chaperone/DNA topoisomerase II/histidine kinase"/>
    <property type="match status" value="1"/>
</dbReference>
<keyword evidence="6 10" id="KW-0418">Kinase</keyword>
<comment type="catalytic activity">
    <reaction evidence="1">
        <text>ATP + protein L-histidine = ADP + protein N-phospho-L-histidine.</text>
        <dbReference type="EC" id="2.7.13.3"/>
    </reaction>
</comment>
<feature type="transmembrane region" description="Helical" evidence="8">
    <location>
        <begin position="148"/>
        <end position="171"/>
    </location>
</feature>
<protein>
    <recommendedName>
        <fullName evidence="3">histidine kinase</fullName>
        <ecNumber evidence="3">2.7.13.3</ecNumber>
    </recommendedName>
</protein>
<dbReference type="InterPro" id="IPR036097">
    <property type="entry name" value="HisK_dim/P_sf"/>
</dbReference>
<name>A0ABV1G5M3_9FIRM</name>
<dbReference type="Gene3D" id="1.10.287.130">
    <property type="match status" value="1"/>
</dbReference>
<dbReference type="PRINTS" id="PR00344">
    <property type="entry name" value="BCTRLSENSOR"/>
</dbReference>
<keyword evidence="7" id="KW-0902">Two-component regulatory system</keyword>